<evidence type="ECO:0000256" key="9">
    <source>
        <dbReference type="PROSITE-ProRule" id="PRU00282"/>
    </source>
</evidence>
<keyword evidence="8 9" id="KW-0472">Membrane</keyword>
<dbReference type="InterPro" id="IPR018108">
    <property type="entry name" value="MCP_transmembrane"/>
</dbReference>
<gene>
    <name evidence="11" type="ORF">ASCRUDRAFT_33279</name>
</gene>
<dbReference type="GO" id="GO:0031966">
    <property type="term" value="C:mitochondrial membrane"/>
    <property type="evidence" value="ECO:0007669"/>
    <property type="project" value="UniProtKB-SubCell"/>
</dbReference>
<evidence type="ECO:0000256" key="1">
    <source>
        <dbReference type="ARBA" id="ARBA00004225"/>
    </source>
</evidence>
<comment type="subcellular location">
    <subcellularLocation>
        <location evidence="1">Mitochondrion membrane</location>
        <topology evidence="1">Multi-pass membrane protein</topology>
    </subcellularLocation>
</comment>
<dbReference type="GO" id="GO:1990575">
    <property type="term" value="P:mitochondrial L-ornithine transmembrane transport"/>
    <property type="evidence" value="ECO:0007669"/>
    <property type="project" value="TreeGrafter"/>
</dbReference>
<keyword evidence="12" id="KW-1185">Reference proteome</keyword>
<accession>A0A1D2VJH3</accession>
<dbReference type="InterPro" id="IPR023395">
    <property type="entry name" value="MCP_dom_sf"/>
</dbReference>
<evidence type="ECO:0000256" key="6">
    <source>
        <dbReference type="ARBA" id="ARBA00022989"/>
    </source>
</evidence>
<keyword evidence="5" id="KW-0677">Repeat</keyword>
<evidence type="ECO:0000313" key="11">
    <source>
        <dbReference type="EMBL" id="ODV61768.1"/>
    </source>
</evidence>
<evidence type="ECO:0000256" key="4">
    <source>
        <dbReference type="ARBA" id="ARBA00022692"/>
    </source>
</evidence>
<keyword evidence="4 9" id="KW-0812">Transmembrane</keyword>
<feature type="repeat" description="Solcar" evidence="9">
    <location>
        <begin position="194"/>
        <end position="282"/>
    </location>
</feature>
<name>A0A1D2VJH3_9ASCO</name>
<dbReference type="PANTHER" id="PTHR45624">
    <property type="entry name" value="MITOCHONDRIAL BASIC AMINO ACIDS TRANSPORTER-RELATED"/>
    <property type="match status" value="1"/>
</dbReference>
<dbReference type="GO" id="GO:0000064">
    <property type="term" value="F:L-ornithine transmembrane transporter activity"/>
    <property type="evidence" value="ECO:0007669"/>
    <property type="project" value="TreeGrafter"/>
</dbReference>
<dbReference type="PANTHER" id="PTHR45624:SF57">
    <property type="entry name" value="MITOCHONDRIAL SUBSTRATE CARRIER FAMILY PROTEIN L"/>
    <property type="match status" value="1"/>
</dbReference>
<evidence type="ECO:0000256" key="7">
    <source>
        <dbReference type="ARBA" id="ARBA00023128"/>
    </source>
</evidence>
<comment type="similarity">
    <text evidence="2 10">Belongs to the mitochondrial carrier (TC 2.A.29) family.</text>
</comment>
<organism evidence="11 12">
    <name type="scientific">Ascoidea rubescens DSM 1968</name>
    <dbReference type="NCBI Taxonomy" id="1344418"/>
    <lineage>
        <taxon>Eukaryota</taxon>
        <taxon>Fungi</taxon>
        <taxon>Dikarya</taxon>
        <taxon>Ascomycota</taxon>
        <taxon>Saccharomycotina</taxon>
        <taxon>Saccharomycetes</taxon>
        <taxon>Ascoideaceae</taxon>
        <taxon>Ascoidea</taxon>
    </lineage>
</organism>
<feature type="repeat" description="Solcar" evidence="9">
    <location>
        <begin position="99"/>
        <end position="186"/>
    </location>
</feature>
<proteinExistence type="inferred from homology"/>
<dbReference type="InterPro" id="IPR050567">
    <property type="entry name" value="Mitochondrial_Carrier"/>
</dbReference>
<dbReference type="EMBL" id="KV454478">
    <property type="protein sequence ID" value="ODV61768.1"/>
    <property type="molecule type" value="Genomic_DNA"/>
</dbReference>
<reference evidence="12" key="1">
    <citation type="submission" date="2016-05" db="EMBL/GenBank/DDBJ databases">
        <title>Comparative genomics of biotechnologically important yeasts.</title>
        <authorList>
            <consortium name="DOE Joint Genome Institute"/>
            <person name="Riley R."/>
            <person name="Haridas S."/>
            <person name="Wolfe K.H."/>
            <person name="Lopes M.R."/>
            <person name="Hittinger C.T."/>
            <person name="Goker M."/>
            <person name="Salamov A."/>
            <person name="Wisecaver J."/>
            <person name="Long T.M."/>
            <person name="Aerts A.L."/>
            <person name="Barry K."/>
            <person name="Choi C."/>
            <person name="Clum A."/>
            <person name="Coughlan A.Y."/>
            <person name="Deshpande S."/>
            <person name="Douglass A.P."/>
            <person name="Hanson S.J."/>
            <person name="Klenk H.-P."/>
            <person name="Labutti K."/>
            <person name="Lapidus A."/>
            <person name="Lindquist E."/>
            <person name="Lipzen A."/>
            <person name="Meier-Kolthoff J.P."/>
            <person name="Ohm R.A."/>
            <person name="Otillar R.P."/>
            <person name="Pangilinan J."/>
            <person name="Peng Y."/>
            <person name="Rokas A."/>
            <person name="Rosa C.A."/>
            <person name="Scheuner C."/>
            <person name="Sibirny A.A."/>
            <person name="Slot J.C."/>
            <person name="Stielow J.B."/>
            <person name="Sun H."/>
            <person name="Kurtzman C.P."/>
            <person name="Blackwell M."/>
            <person name="Grigoriev I.V."/>
            <person name="Jeffries T.W."/>
        </authorList>
    </citation>
    <scope>NUCLEOTIDE SEQUENCE [LARGE SCALE GENOMIC DNA]</scope>
    <source>
        <strain evidence="12">DSM 1968</strain>
    </source>
</reference>
<dbReference type="GeneID" id="30964048"/>
<evidence type="ECO:0000313" key="12">
    <source>
        <dbReference type="Proteomes" id="UP000095038"/>
    </source>
</evidence>
<dbReference type="RefSeq" id="XP_020048075.1">
    <property type="nucleotide sequence ID" value="XM_020190412.1"/>
</dbReference>
<evidence type="ECO:0000256" key="8">
    <source>
        <dbReference type="ARBA" id="ARBA00023136"/>
    </source>
</evidence>
<keyword evidence="7" id="KW-0496">Mitochondrion</keyword>
<dbReference type="AlphaFoldDB" id="A0A1D2VJH3"/>
<dbReference type="Proteomes" id="UP000095038">
    <property type="component" value="Unassembled WGS sequence"/>
</dbReference>
<dbReference type="InParanoid" id="A0A1D2VJH3"/>
<keyword evidence="6" id="KW-1133">Transmembrane helix</keyword>
<evidence type="ECO:0000256" key="2">
    <source>
        <dbReference type="ARBA" id="ARBA00006375"/>
    </source>
</evidence>
<feature type="repeat" description="Solcar" evidence="9">
    <location>
        <begin position="3"/>
        <end position="87"/>
    </location>
</feature>
<dbReference type="STRING" id="1344418.A0A1D2VJH3"/>
<evidence type="ECO:0000256" key="5">
    <source>
        <dbReference type="ARBA" id="ARBA00022737"/>
    </source>
</evidence>
<dbReference type="Pfam" id="PF00153">
    <property type="entry name" value="Mito_carr"/>
    <property type="match status" value="3"/>
</dbReference>
<dbReference type="OrthoDB" id="193856at2759"/>
<keyword evidence="3 10" id="KW-0813">Transport</keyword>
<dbReference type="PROSITE" id="PS50920">
    <property type="entry name" value="SOLCAR"/>
    <property type="match status" value="3"/>
</dbReference>
<dbReference type="SUPFAM" id="SSF103506">
    <property type="entry name" value="Mitochondrial carrier"/>
    <property type="match status" value="1"/>
</dbReference>
<evidence type="ECO:0000256" key="10">
    <source>
        <dbReference type="RuleBase" id="RU000488"/>
    </source>
</evidence>
<sequence>MLPDSSNAFIGGVFYGAAETLVGHPFDTIKVRMQTSEKRFKGPLDAAMVTYKNEKLNGFYKGCTPSMLSWIIMDSITLGSLHQYRYFLKQNFYNDYKTLPLFGHCIAGAMSGWTVSIISAPLEQIKSRLQIQYDSHSKKFTGPIDCATTIYKLKGLKGLYSGLPSTLLFRSASAAWWGSYESFKNYFNNNTNLSTISINFWAGGLSSIVFWSVGYPADVIRQIIMTDNIQNPVFKNNILNVVKYVYKNRGIMGFFKGFGPSILRSFPANAAGITAFEFVMKYL</sequence>
<dbReference type="Gene3D" id="1.50.40.10">
    <property type="entry name" value="Mitochondrial carrier domain"/>
    <property type="match status" value="1"/>
</dbReference>
<evidence type="ECO:0000256" key="3">
    <source>
        <dbReference type="ARBA" id="ARBA00022448"/>
    </source>
</evidence>
<protein>
    <submittedName>
        <fullName evidence="11">Mitochondrial carrier</fullName>
    </submittedName>
</protein>